<proteinExistence type="inferred from homology"/>
<evidence type="ECO:0000256" key="6">
    <source>
        <dbReference type="ARBA" id="ARBA00044147"/>
    </source>
</evidence>
<comment type="similarity">
    <text evidence="2 9">Belongs to the eIF-2B alpha/beta/delta subunits family.</text>
</comment>
<evidence type="ECO:0000313" key="12">
    <source>
        <dbReference type="Proteomes" id="UP000054538"/>
    </source>
</evidence>
<feature type="compositionally biased region" description="Low complexity" evidence="10">
    <location>
        <begin position="28"/>
        <end position="64"/>
    </location>
</feature>
<evidence type="ECO:0000256" key="1">
    <source>
        <dbReference type="ARBA" id="ARBA00004514"/>
    </source>
</evidence>
<accession>A0A0D0E4T8</accession>
<evidence type="ECO:0000256" key="2">
    <source>
        <dbReference type="ARBA" id="ARBA00007251"/>
    </source>
</evidence>
<feature type="compositionally biased region" description="Low complexity" evidence="10">
    <location>
        <begin position="119"/>
        <end position="148"/>
    </location>
</feature>
<dbReference type="GO" id="GO:0005829">
    <property type="term" value="C:cytosol"/>
    <property type="evidence" value="ECO:0007669"/>
    <property type="project" value="UniProtKB-SubCell"/>
</dbReference>
<keyword evidence="5" id="KW-0648">Protein biosynthesis</keyword>
<dbReference type="PANTHER" id="PTHR10233:SF14">
    <property type="entry name" value="TRANSLATION INITIATION FACTOR EIF-2B SUBUNIT DELTA"/>
    <property type="match status" value="1"/>
</dbReference>
<dbReference type="InParanoid" id="A0A0D0E4T8"/>
<dbReference type="InterPro" id="IPR042529">
    <property type="entry name" value="IF_2B-like_C"/>
</dbReference>
<dbReference type="GO" id="GO:0003743">
    <property type="term" value="F:translation initiation factor activity"/>
    <property type="evidence" value="ECO:0007669"/>
    <property type="project" value="UniProtKB-KW"/>
</dbReference>
<feature type="region of interest" description="Disordered" evidence="10">
    <location>
        <begin position="27"/>
        <end position="64"/>
    </location>
</feature>
<dbReference type="Proteomes" id="UP000054538">
    <property type="component" value="Unassembled WGS sequence"/>
</dbReference>
<keyword evidence="4" id="KW-0396">Initiation factor</keyword>
<evidence type="ECO:0000256" key="4">
    <source>
        <dbReference type="ARBA" id="ARBA00022540"/>
    </source>
</evidence>
<evidence type="ECO:0000256" key="10">
    <source>
        <dbReference type="SAM" id="MobiDB-lite"/>
    </source>
</evidence>
<evidence type="ECO:0000256" key="3">
    <source>
        <dbReference type="ARBA" id="ARBA00022490"/>
    </source>
</evidence>
<name>A0A0D0E4T8_9AGAM</name>
<dbReference type="PANTHER" id="PTHR10233">
    <property type="entry name" value="TRANSLATION INITIATION FACTOR EIF-2B"/>
    <property type="match status" value="1"/>
</dbReference>
<protein>
    <recommendedName>
        <fullName evidence="6">Translation initiation factor eIF2B subunit delta</fullName>
    </recommendedName>
    <alternativeName>
        <fullName evidence="7">eIF2B GDP-GTP exchange factor subunit delta</fullName>
    </alternativeName>
</protein>
<dbReference type="AlphaFoldDB" id="A0A0D0E4T8"/>
<keyword evidence="3" id="KW-0963">Cytoplasm</keyword>
<gene>
    <name evidence="11" type="ORF">PAXRUDRAFT_830016</name>
</gene>
<dbReference type="SUPFAM" id="SSF100950">
    <property type="entry name" value="NagB/RpiA/CoA transferase-like"/>
    <property type="match status" value="1"/>
</dbReference>
<evidence type="ECO:0000256" key="8">
    <source>
        <dbReference type="ARBA" id="ARBA00046432"/>
    </source>
</evidence>
<dbReference type="EMBL" id="KN825288">
    <property type="protein sequence ID" value="KIK92360.1"/>
    <property type="molecule type" value="Genomic_DNA"/>
</dbReference>
<dbReference type="Pfam" id="PF01008">
    <property type="entry name" value="IF-2B"/>
    <property type="match status" value="1"/>
</dbReference>
<feature type="compositionally biased region" description="Basic and acidic residues" evidence="10">
    <location>
        <begin position="169"/>
        <end position="187"/>
    </location>
</feature>
<dbReference type="Gene3D" id="3.40.50.10470">
    <property type="entry name" value="Translation initiation factor eif-2b, domain 2"/>
    <property type="match status" value="1"/>
</dbReference>
<evidence type="ECO:0000256" key="7">
    <source>
        <dbReference type="ARBA" id="ARBA00044356"/>
    </source>
</evidence>
<organism evidence="11 12">
    <name type="scientific">Paxillus rubicundulus Ve08.2h10</name>
    <dbReference type="NCBI Taxonomy" id="930991"/>
    <lineage>
        <taxon>Eukaryota</taxon>
        <taxon>Fungi</taxon>
        <taxon>Dikarya</taxon>
        <taxon>Basidiomycota</taxon>
        <taxon>Agaricomycotina</taxon>
        <taxon>Agaricomycetes</taxon>
        <taxon>Agaricomycetidae</taxon>
        <taxon>Boletales</taxon>
        <taxon>Paxilineae</taxon>
        <taxon>Paxillaceae</taxon>
        <taxon>Paxillus</taxon>
    </lineage>
</organism>
<evidence type="ECO:0000256" key="9">
    <source>
        <dbReference type="RuleBase" id="RU003814"/>
    </source>
</evidence>
<dbReference type="OrthoDB" id="10254737at2759"/>
<dbReference type="InterPro" id="IPR000649">
    <property type="entry name" value="IF-2B-related"/>
</dbReference>
<dbReference type="InterPro" id="IPR037171">
    <property type="entry name" value="NagB/RpiA_transferase-like"/>
</dbReference>
<dbReference type="HOGENOM" id="CLU_016218_3_1_1"/>
<evidence type="ECO:0000256" key="5">
    <source>
        <dbReference type="ARBA" id="ARBA00022917"/>
    </source>
</evidence>
<reference evidence="12" key="2">
    <citation type="submission" date="2015-01" db="EMBL/GenBank/DDBJ databases">
        <title>Evolutionary Origins and Diversification of the Mycorrhizal Mutualists.</title>
        <authorList>
            <consortium name="DOE Joint Genome Institute"/>
            <consortium name="Mycorrhizal Genomics Consortium"/>
            <person name="Kohler A."/>
            <person name="Kuo A."/>
            <person name="Nagy L.G."/>
            <person name="Floudas D."/>
            <person name="Copeland A."/>
            <person name="Barry K.W."/>
            <person name="Cichocki N."/>
            <person name="Veneault-Fourrey C."/>
            <person name="LaButti K."/>
            <person name="Lindquist E.A."/>
            <person name="Lipzen A."/>
            <person name="Lundell T."/>
            <person name="Morin E."/>
            <person name="Murat C."/>
            <person name="Riley R."/>
            <person name="Ohm R."/>
            <person name="Sun H."/>
            <person name="Tunlid A."/>
            <person name="Henrissat B."/>
            <person name="Grigoriev I.V."/>
            <person name="Hibbett D.S."/>
            <person name="Martin F."/>
        </authorList>
    </citation>
    <scope>NUCLEOTIDE SEQUENCE [LARGE SCALE GENOMIC DNA]</scope>
    <source>
        <strain evidence="12">Ve08.2h10</strain>
    </source>
</reference>
<keyword evidence="12" id="KW-1185">Reference proteome</keyword>
<feature type="region of interest" description="Disordered" evidence="10">
    <location>
        <begin position="82"/>
        <end position="187"/>
    </location>
</feature>
<reference evidence="11 12" key="1">
    <citation type="submission" date="2014-04" db="EMBL/GenBank/DDBJ databases">
        <authorList>
            <consortium name="DOE Joint Genome Institute"/>
            <person name="Kuo A."/>
            <person name="Kohler A."/>
            <person name="Jargeat P."/>
            <person name="Nagy L.G."/>
            <person name="Floudas D."/>
            <person name="Copeland A."/>
            <person name="Barry K.W."/>
            <person name="Cichocki N."/>
            <person name="Veneault-Fourrey C."/>
            <person name="LaButti K."/>
            <person name="Lindquist E.A."/>
            <person name="Lipzen A."/>
            <person name="Lundell T."/>
            <person name="Morin E."/>
            <person name="Murat C."/>
            <person name="Sun H."/>
            <person name="Tunlid A."/>
            <person name="Henrissat B."/>
            <person name="Grigoriev I.V."/>
            <person name="Hibbett D.S."/>
            <person name="Martin F."/>
            <person name="Nordberg H.P."/>
            <person name="Cantor M.N."/>
            <person name="Hua S.X."/>
        </authorList>
    </citation>
    <scope>NUCLEOTIDE SEQUENCE [LARGE SCALE GENOMIC DNA]</scope>
    <source>
        <strain evidence="11 12">Ve08.2h10</strain>
    </source>
</reference>
<dbReference type="FunCoup" id="A0A0D0E4T8">
    <property type="interactions" value="508"/>
</dbReference>
<feature type="compositionally biased region" description="Basic and acidic residues" evidence="10">
    <location>
        <begin position="109"/>
        <end position="118"/>
    </location>
</feature>
<comment type="subcellular location">
    <subcellularLocation>
        <location evidence="1">Cytoplasm</location>
        <location evidence="1">Cytosol</location>
    </subcellularLocation>
</comment>
<feature type="compositionally biased region" description="Polar residues" evidence="10">
    <location>
        <begin position="82"/>
        <end position="108"/>
    </location>
</feature>
<sequence>MSTTTETVTQMVTPTASLKLSTSSIALPQPSCSSQSQMQALSSARASAQSQASSNSISPAAPAHAKSAIYSANANFQRNTKLNDANTIPNPNSDPNTNLNAPKSQKQMTKAERREQQEAQRAAKATAKTTASQSGTSSSKPTSTHKQSASVSGKGAAYPSAATPKKPGKGQDWKPAKGETKEGAYPHLQMDETPRGLRIFSHFGAPKPPAVTKGDIHPAIIRLGLQFAAFKITGANARCIAMLTAFKTVIQDYVTPPNNTLSRHLMVQLSPQITHLVSARPMSVTMGNAIRQMKLEISGSDIDLPEQDAKNALCDTIDNYIRDRILLADQVIQETAGSKIKDGDVILTYARSSVVEKVLLHSWADGKRFSVIIVDSRPMLEGKALLKSLTAASIPCTYLLLPSLPSVLPHTTTLFVGAHSLHANGAVFSRAGTAMVAMMAKSRSIPVVVCCETYKFAEGIRWDGVSKNELAPTPFPPSSTSNSSSQHNLAIKMNPNLSMLSPLYDLTPPSCITAVVTEVGIIPPSSISSIPGALGRVTIGA</sequence>
<dbReference type="STRING" id="930991.A0A0D0E4T8"/>
<comment type="subunit">
    <text evidence="8">Component of the translation initiation factor 2B (eIF2B) complex which is a heterodecamer of two sets of five different subunits: alpha, beta, gamma, delta and epsilon. Subunits alpha, beta and delta comprise a regulatory subcomplex and subunits epsilon and gamma comprise a catalytic subcomplex. Within the complex, the hexameric regulatory complex resides at the center, with the two heterodimeric catalytic subcomplexes bound on opposite sides.</text>
</comment>
<evidence type="ECO:0000313" key="11">
    <source>
        <dbReference type="EMBL" id="KIK92360.1"/>
    </source>
</evidence>